<feature type="region of interest" description="Disordered" evidence="1">
    <location>
        <begin position="28"/>
        <end position="65"/>
    </location>
</feature>
<proteinExistence type="predicted"/>
<dbReference type="OrthoDB" id="7597230at2"/>
<protein>
    <submittedName>
        <fullName evidence="2">Uncharacterized protein</fullName>
    </submittedName>
</protein>
<sequence>MRNNAMEPEILAAAPRCLAKTRKATACQSPAVKGRKRCRMHGGTNPGAPKGNQNARKHGGYSAQTKEAMRYVKAIARLVRDAP</sequence>
<evidence type="ECO:0000256" key="1">
    <source>
        <dbReference type="SAM" id="MobiDB-lite"/>
    </source>
</evidence>
<keyword evidence="3" id="KW-1185">Reference proteome</keyword>
<dbReference type="NCBIfam" id="NF041373">
    <property type="entry name" value="HGG_STG"/>
    <property type="match status" value="1"/>
</dbReference>
<dbReference type="AlphaFoldDB" id="A0A547P9V9"/>
<dbReference type="EMBL" id="VHJK01000001">
    <property type="protein sequence ID" value="TRD10906.1"/>
    <property type="molecule type" value="Genomic_DNA"/>
</dbReference>
<evidence type="ECO:0000313" key="2">
    <source>
        <dbReference type="EMBL" id="TRD10906.1"/>
    </source>
</evidence>
<dbReference type="InterPro" id="IPR047675">
    <property type="entry name" value="Putative_zinc-bd"/>
</dbReference>
<comment type="caution">
    <text evidence="2">The sequence shown here is derived from an EMBL/GenBank/DDBJ whole genome shotgun (WGS) entry which is preliminary data.</text>
</comment>
<evidence type="ECO:0000313" key="3">
    <source>
        <dbReference type="Proteomes" id="UP000316343"/>
    </source>
</evidence>
<dbReference type="Proteomes" id="UP000316343">
    <property type="component" value="Unassembled WGS sequence"/>
</dbReference>
<organism evidence="2 3">
    <name type="scientific">Erythrobacter insulae</name>
    <dbReference type="NCBI Taxonomy" id="2584124"/>
    <lineage>
        <taxon>Bacteria</taxon>
        <taxon>Pseudomonadati</taxon>
        <taxon>Pseudomonadota</taxon>
        <taxon>Alphaproteobacteria</taxon>
        <taxon>Sphingomonadales</taxon>
        <taxon>Erythrobacteraceae</taxon>
        <taxon>Erythrobacter/Porphyrobacter group</taxon>
        <taxon>Erythrobacter</taxon>
    </lineage>
</organism>
<reference evidence="2 3" key="1">
    <citation type="submission" date="2019-06" db="EMBL/GenBank/DDBJ databases">
        <title>Erythrobacter insulae sp. nov., isolated from a tidal flat.</title>
        <authorList>
            <person name="Yoon J.-H."/>
        </authorList>
    </citation>
    <scope>NUCLEOTIDE SEQUENCE [LARGE SCALE GENOMIC DNA]</scope>
    <source>
        <strain evidence="2 3">JBTF-M21</strain>
    </source>
</reference>
<accession>A0A547P9V9</accession>
<gene>
    <name evidence="2" type="ORF">FGU71_02880</name>
</gene>
<name>A0A547P9V9_9SPHN</name>